<keyword evidence="5" id="KW-0560">Oxidoreductase</keyword>
<dbReference type="PANTHER" id="PTHR23152">
    <property type="entry name" value="2-OXOGLUTARATE DEHYDROGENASE"/>
    <property type="match status" value="1"/>
</dbReference>
<comment type="function">
    <text evidence="2">E1 component of the 2-oxoglutarate dehydrogenase (OGDH) complex which catalyzes the decarboxylation of 2-oxoglutarate, the first step in the conversion of 2-oxoglutarate to succinyl-CoA and CO(2).</text>
</comment>
<dbReference type="NCBIfam" id="NF006914">
    <property type="entry name" value="PRK09404.1"/>
    <property type="match status" value="1"/>
</dbReference>
<dbReference type="CDD" id="cd02016">
    <property type="entry name" value="TPP_E1_OGDC_like"/>
    <property type="match status" value="1"/>
</dbReference>
<gene>
    <name evidence="8" type="primary">sucA</name>
    <name evidence="8" type="ORF">GCM10023333_39220</name>
</gene>
<dbReference type="Gene3D" id="1.10.287.1150">
    <property type="entry name" value="TPP helical domain"/>
    <property type="match status" value="1"/>
</dbReference>
<keyword evidence="9" id="KW-1185">Reference proteome</keyword>
<dbReference type="NCBIfam" id="TIGR00239">
    <property type="entry name" value="2oxo_dh_E1"/>
    <property type="match status" value="1"/>
</dbReference>
<accession>A0ABP9FGC0</accession>
<feature type="domain" description="Transketolase-like pyrimidine-binding" evidence="7">
    <location>
        <begin position="593"/>
        <end position="786"/>
    </location>
</feature>
<evidence type="ECO:0000313" key="9">
    <source>
        <dbReference type="Proteomes" id="UP001499988"/>
    </source>
</evidence>
<keyword evidence="6" id="KW-0786">Thiamine pyrophosphate</keyword>
<dbReference type="InterPro" id="IPR001017">
    <property type="entry name" value="DH_E1"/>
</dbReference>
<dbReference type="PANTHER" id="PTHR23152:SF4">
    <property type="entry name" value="2-OXOADIPATE DEHYDROGENASE COMPLEX COMPONENT E1"/>
    <property type="match status" value="1"/>
</dbReference>
<dbReference type="InterPro" id="IPR031717">
    <property type="entry name" value="ODO-1/KGD_C"/>
</dbReference>
<dbReference type="Proteomes" id="UP001499988">
    <property type="component" value="Unassembled WGS sequence"/>
</dbReference>
<proteinExistence type="inferred from homology"/>
<comment type="similarity">
    <text evidence="3">Belongs to the alpha-ketoglutarate dehydrogenase family.</text>
</comment>
<dbReference type="Gene3D" id="3.40.50.970">
    <property type="match status" value="1"/>
</dbReference>
<protein>
    <recommendedName>
        <fullName evidence="4">oxoglutarate dehydrogenase (succinyl-transferring)</fullName>
        <ecNumber evidence="4">1.2.4.2</ecNumber>
    </recommendedName>
</protein>
<dbReference type="Pfam" id="PF16078">
    <property type="entry name" value="2-oxogl_dehyd_N"/>
    <property type="match status" value="1"/>
</dbReference>
<dbReference type="RefSeq" id="WP_345337197.1">
    <property type="nucleotide sequence ID" value="NZ_BAABJZ010000104.1"/>
</dbReference>
<evidence type="ECO:0000256" key="5">
    <source>
        <dbReference type="ARBA" id="ARBA00023002"/>
    </source>
</evidence>
<dbReference type="Gene3D" id="3.40.50.11610">
    <property type="entry name" value="Multifunctional 2-oxoglutarate metabolism enzyme, C-terminal domain"/>
    <property type="match status" value="1"/>
</dbReference>
<dbReference type="InterPro" id="IPR011603">
    <property type="entry name" value="2oxoglutarate_DH_E1"/>
</dbReference>
<evidence type="ECO:0000256" key="2">
    <source>
        <dbReference type="ARBA" id="ARBA00003906"/>
    </source>
</evidence>
<comment type="caution">
    <text evidence="8">The sequence shown here is derived from an EMBL/GenBank/DDBJ whole genome shotgun (WGS) entry which is preliminary data.</text>
</comment>
<dbReference type="InterPro" id="IPR005475">
    <property type="entry name" value="Transketolase-like_Pyr-bd"/>
</dbReference>
<dbReference type="Pfam" id="PF02779">
    <property type="entry name" value="Transket_pyr"/>
    <property type="match status" value="1"/>
</dbReference>
<dbReference type="SUPFAM" id="SSF52518">
    <property type="entry name" value="Thiamin diphosphate-binding fold (THDP-binding)"/>
    <property type="match status" value="2"/>
</dbReference>
<dbReference type="SMART" id="SM00861">
    <property type="entry name" value="Transket_pyr"/>
    <property type="match status" value="1"/>
</dbReference>
<reference evidence="9" key="1">
    <citation type="journal article" date="2019" name="Int. J. Syst. Evol. Microbiol.">
        <title>The Global Catalogue of Microorganisms (GCM) 10K type strain sequencing project: providing services to taxonomists for standard genome sequencing and annotation.</title>
        <authorList>
            <consortium name="The Broad Institute Genomics Platform"/>
            <consortium name="The Broad Institute Genome Sequencing Center for Infectious Disease"/>
            <person name="Wu L."/>
            <person name="Ma J."/>
        </authorList>
    </citation>
    <scope>NUCLEOTIDE SEQUENCE [LARGE SCALE GENOMIC DNA]</scope>
    <source>
        <strain evidence="9">JCM 18401</strain>
    </source>
</reference>
<dbReference type="InterPro" id="IPR042179">
    <property type="entry name" value="KGD_C_sf"/>
</dbReference>
<dbReference type="Pfam" id="PF16870">
    <property type="entry name" value="OxoGdeHyase_C"/>
    <property type="match status" value="1"/>
</dbReference>
<organism evidence="8 9">
    <name type="scientific">Ferrimonas pelagia</name>
    <dbReference type="NCBI Taxonomy" id="1177826"/>
    <lineage>
        <taxon>Bacteria</taxon>
        <taxon>Pseudomonadati</taxon>
        <taxon>Pseudomonadota</taxon>
        <taxon>Gammaproteobacteria</taxon>
        <taxon>Alteromonadales</taxon>
        <taxon>Ferrimonadaceae</taxon>
        <taxon>Ferrimonas</taxon>
    </lineage>
</organism>
<evidence type="ECO:0000256" key="1">
    <source>
        <dbReference type="ARBA" id="ARBA00001964"/>
    </source>
</evidence>
<evidence type="ECO:0000256" key="3">
    <source>
        <dbReference type="ARBA" id="ARBA00006936"/>
    </source>
</evidence>
<dbReference type="EMBL" id="BAABJZ010000104">
    <property type="protein sequence ID" value="GAA4901358.1"/>
    <property type="molecule type" value="Genomic_DNA"/>
</dbReference>
<dbReference type="NCBIfam" id="NF008907">
    <property type="entry name" value="PRK12270.1"/>
    <property type="match status" value="1"/>
</dbReference>
<dbReference type="EC" id="1.2.4.2" evidence="4"/>
<evidence type="ECO:0000259" key="7">
    <source>
        <dbReference type="SMART" id="SM00861"/>
    </source>
</evidence>
<evidence type="ECO:0000256" key="4">
    <source>
        <dbReference type="ARBA" id="ARBA00012280"/>
    </source>
</evidence>
<name>A0ABP9FGC0_9GAMM</name>
<comment type="cofactor">
    <cofactor evidence="1">
        <name>thiamine diphosphate</name>
        <dbReference type="ChEBI" id="CHEBI:58937"/>
    </cofactor>
</comment>
<dbReference type="InterPro" id="IPR032106">
    <property type="entry name" value="2-oxogl_dehyd_N"/>
</dbReference>
<dbReference type="InterPro" id="IPR029061">
    <property type="entry name" value="THDP-binding"/>
</dbReference>
<evidence type="ECO:0000313" key="8">
    <source>
        <dbReference type="EMBL" id="GAA4901358.1"/>
    </source>
</evidence>
<sequence>MQRDSLKAWQASSHFAGANAAYIEELYEAYLDDPGAVAEQWQQVFAGLPVNGTVSDVGHTRIREYFRETALDSNRSKTTTVDPELSEKQVRVLQLINAYRFRGHQAAKLDPLELWQREPVAELDPNHHGLTSDDLNREFNTGSYAYGGETMPLGSLVDSLKQTYCGHIGAEYMHIISTEEKRWIQQRLESVLGQPQLDAEGKQRILNGLNAAEGLEKYLGAKFPGAKRFSLEGGDAMIPMMRELIYRAGDQGAKEVVVGMAHRGRLNMLVNILGKKPGDLFDEFAGKHDEVLGSGDVKYHQGFSSDFATPGGNVHLALAFNPSHLEIVAPVVMGSVRARMDRRHCQTGKLVMPITIHGDSAIAGQGVVQETLNMSQTRGFQVGGAIRLVINNQVGFTTSNPQDTRSTEYCTDIAKMLQAPVFHVNADDPEAVALVAQLAVDYRYEFGRDVFIDLICYRRHGHNEADEPNATQPLMYQKIKKHPTPRKIYADRLIEQGVMTAEQVTEQINTYRDQLDHGDCVVPEWRTMAEHSVDWTPFLGHDWNSDWDSSVAVDKLQELGQALTDVPASHPVQSRVAKIYKDREAMISGDKPLDWGMAETLAYATLLDKGYRVRLTGQDSGRGTFFHRHAVLHNQDNATTYMPLRHLSETQGPIEIHDSVLSEAAVLAFEYGYATAEPSGLTMWEAQFGDFANGAQVVIDQFLSSGEQKWGRLCGLTLLLPHGYEGQGPEHSSARLERFLQLCANHNMQVCVPTTPAQVYHMIRRQTVRPMRRPLVVMSPKSLLRHPLAVSSLDELANGTFQNVIGEVDELAPSGIERVVFCSGKVYFELLEKRRREGVTNVALIRIEQLYPFPAEEMAHVLTEYQHVTDFVWCQEEPQNQGAWYCSQHHFWQAIPAGAGLTYAGREASAAPAVGYVSLHNSQQQALINDALNLK</sequence>
<evidence type="ECO:0000256" key="6">
    <source>
        <dbReference type="ARBA" id="ARBA00023052"/>
    </source>
</evidence>
<dbReference type="Pfam" id="PF00676">
    <property type="entry name" value="E1_dh"/>
    <property type="match status" value="1"/>
</dbReference>
<dbReference type="Gene3D" id="3.40.50.12470">
    <property type="match status" value="1"/>
</dbReference>
<dbReference type="PIRSF" id="PIRSF000157">
    <property type="entry name" value="Oxoglu_dh_E1"/>
    <property type="match status" value="1"/>
</dbReference>